<accession>A0A396HCF3</accession>
<dbReference type="InterPro" id="IPR052929">
    <property type="entry name" value="RNase_H-like_EbsB-rel"/>
</dbReference>
<evidence type="ECO:0000259" key="1">
    <source>
        <dbReference type="Pfam" id="PF13456"/>
    </source>
</evidence>
<proteinExistence type="predicted"/>
<dbReference type="GO" id="GO:0003676">
    <property type="term" value="F:nucleic acid binding"/>
    <property type="evidence" value="ECO:0007669"/>
    <property type="project" value="InterPro"/>
</dbReference>
<reference evidence="2" key="1">
    <citation type="journal article" date="2018" name="Nat. Plants">
        <title>Whole-genome landscape of Medicago truncatula symbiotic genes.</title>
        <authorList>
            <person name="Pecrix Y."/>
            <person name="Gamas P."/>
            <person name="Carrere S."/>
        </authorList>
    </citation>
    <scope>NUCLEOTIDE SEQUENCE</scope>
    <source>
        <tissue evidence="2">Leaves</tissue>
    </source>
</reference>
<feature type="domain" description="RNase H type-1" evidence="1">
    <location>
        <begin position="3"/>
        <end position="103"/>
    </location>
</feature>
<dbReference type="Proteomes" id="UP000265566">
    <property type="component" value="Chromosome 6"/>
</dbReference>
<gene>
    <name evidence="2" type="ORF">MtrunA17_Chr6g0455331</name>
</gene>
<dbReference type="AlphaFoldDB" id="A0A396HCF3"/>
<dbReference type="EMBL" id="PSQE01000006">
    <property type="protein sequence ID" value="RHN50241.1"/>
    <property type="molecule type" value="Genomic_DNA"/>
</dbReference>
<dbReference type="Gramene" id="rna34510">
    <property type="protein sequence ID" value="RHN50241.1"/>
    <property type="gene ID" value="gene34510"/>
</dbReference>
<comment type="caution">
    <text evidence="2">The sequence shown here is derived from an EMBL/GenBank/DDBJ whole genome shotgun (WGS) entry which is preliminary data.</text>
</comment>
<evidence type="ECO:0000313" key="2">
    <source>
        <dbReference type="EMBL" id="RHN50241.1"/>
    </source>
</evidence>
<dbReference type="PANTHER" id="PTHR47074">
    <property type="entry name" value="BNAC02G40300D PROTEIN"/>
    <property type="match status" value="1"/>
</dbReference>
<organism evidence="2">
    <name type="scientific">Medicago truncatula</name>
    <name type="common">Barrel medic</name>
    <name type="synonym">Medicago tribuloides</name>
    <dbReference type="NCBI Taxonomy" id="3880"/>
    <lineage>
        <taxon>Eukaryota</taxon>
        <taxon>Viridiplantae</taxon>
        <taxon>Streptophyta</taxon>
        <taxon>Embryophyta</taxon>
        <taxon>Tracheophyta</taxon>
        <taxon>Spermatophyta</taxon>
        <taxon>Magnoliopsida</taxon>
        <taxon>eudicotyledons</taxon>
        <taxon>Gunneridae</taxon>
        <taxon>Pentapetalae</taxon>
        <taxon>rosids</taxon>
        <taxon>fabids</taxon>
        <taxon>Fabales</taxon>
        <taxon>Fabaceae</taxon>
        <taxon>Papilionoideae</taxon>
        <taxon>50 kb inversion clade</taxon>
        <taxon>NPAAA clade</taxon>
        <taxon>Hologalegina</taxon>
        <taxon>IRL clade</taxon>
        <taxon>Trifolieae</taxon>
        <taxon>Medicago</taxon>
    </lineage>
</organism>
<dbReference type="Pfam" id="PF13456">
    <property type="entry name" value="RVT_3"/>
    <property type="match status" value="1"/>
</dbReference>
<dbReference type="GO" id="GO:0004523">
    <property type="term" value="F:RNA-DNA hybrid ribonuclease activity"/>
    <property type="evidence" value="ECO:0007669"/>
    <property type="project" value="InterPro"/>
</dbReference>
<dbReference type="PANTHER" id="PTHR47074:SF48">
    <property type="entry name" value="POLYNUCLEOTIDYL TRANSFERASE, RIBONUCLEASE H-LIKE SUPERFAMILY PROTEIN"/>
    <property type="match status" value="1"/>
</dbReference>
<protein>
    <recommendedName>
        <fullName evidence="1">RNase H type-1 domain-containing protein</fullName>
    </recommendedName>
</protein>
<sequence>MCLWDAAGSFIRAKMMWTNPMCTPEVGEVLGLFYAIQWVQELQFSNVDFEMNAEKVVDFFNKGSNDVSEFGSILEGCKRCRNAFFENSKVEFSRRQANEVTHTTIFLAGPHVFNDAPLCILTLINNEKL</sequence>
<name>A0A396HCF3_MEDTR</name>
<dbReference type="InterPro" id="IPR002156">
    <property type="entry name" value="RNaseH_domain"/>
</dbReference>